<dbReference type="InterPro" id="IPR050491">
    <property type="entry name" value="AmpC-like"/>
</dbReference>
<gene>
    <name evidence="2" type="ORF">I532_11324</name>
</gene>
<organism evidence="2 3">
    <name type="scientific">Brevibacillus borstelensis AK1</name>
    <dbReference type="NCBI Taxonomy" id="1300222"/>
    <lineage>
        <taxon>Bacteria</taxon>
        <taxon>Bacillati</taxon>
        <taxon>Bacillota</taxon>
        <taxon>Bacilli</taxon>
        <taxon>Bacillales</taxon>
        <taxon>Paenibacillaceae</taxon>
        <taxon>Brevibacillus</taxon>
    </lineage>
</organism>
<dbReference type="PATRIC" id="fig|1300222.3.peg.2361"/>
<sequence>MNHQEWKQEFEPFAQARMEQAQVPGGAIGICKDGELVYFGSFGFSDVEKQQPVTPDTIFGIASVTKSFTCMAIMQLQEAGKLSVDDPVVDYLPQFRMPQDQFTRDVTIHHFMTHTPGMPPLPFLTSAMKRSMEKDPAVLETEPECVDESVPVVDTYEELMEQIGSFPEEVLGRPGEAFSYNNDVYGLLGAIVERVSGMSFEQYVTEHILLPAGMNRSVFTPEQLAAHRDVAELFTRKTRNGANEVFHAPVLHDAPAMRAAGFLKSSVADLLRYLDIFRTGGMAGETRILSPESVAEMTTPHVKCDACWHYGYGLQIVPDFVGGPLIDHGGSLKGVSSQIFVLPEKGITGVILTNVDGVEVREIAVGALNLVLDRPLETPLFRFADQSLAAEKLADYAGEYTCQEWMEMSVEAKDGVCQMTMDGTTYALRPVGNDLFVFRRRGADIPVLFVRNEAGAVHRVVYAKRQLRKKAQ</sequence>
<proteinExistence type="predicted"/>
<dbReference type="AlphaFoldDB" id="M8E9R9"/>
<dbReference type="PANTHER" id="PTHR46825">
    <property type="entry name" value="D-ALANYL-D-ALANINE-CARBOXYPEPTIDASE/ENDOPEPTIDASE AMPH"/>
    <property type="match status" value="1"/>
</dbReference>
<dbReference type="Gene3D" id="2.40.128.600">
    <property type="match status" value="1"/>
</dbReference>
<dbReference type="STRING" id="1300222.I532_11324"/>
<dbReference type="RefSeq" id="WP_003388304.1">
    <property type="nucleotide sequence ID" value="NZ_APBN01000004.1"/>
</dbReference>
<dbReference type="Proteomes" id="UP000012081">
    <property type="component" value="Unassembled WGS sequence"/>
</dbReference>
<accession>M8E9R9</accession>
<dbReference type="Gene3D" id="3.40.710.10">
    <property type="entry name" value="DD-peptidase/beta-lactamase superfamily"/>
    <property type="match status" value="1"/>
</dbReference>
<keyword evidence="3" id="KW-1185">Reference proteome</keyword>
<evidence type="ECO:0000313" key="2">
    <source>
        <dbReference type="EMBL" id="EMT52240.1"/>
    </source>
</evidence>
<dbReference type="EMBL" id="APBN01000004">
    <property type="protein sequence ID" value="EMT52240.1"/>
    <property type="molecule type" value="Genomic_DNA"/>
</dbReference>
<comment type="caution">
    <text evidence="2">The sequence shown here is derived from an EMBL/GenBank/DDBJ whole genome shotgun (WGS) entry which is preliminary data.</text>
</comment>
<protein>
    <recommendedName>
        <fullName evidence="1">Beta-lactamase-related domain-containing protein</fullName>
    </recommendedName>
</protein>
<dbReference type="OrthoDB" id="9803467at2"/>
<reference evidence="2 3" key="1">
    <citation type="submission" date="2013-03" db="EMBL/GenBank/DDBJ databases">
        <title>Assembly of a new bacterial strain Brevibacillus borstelensis AK1.</title>
        <authorList>
            <person name="Rajan I."/>
            <person name="PoliReddy D."/>
            <person name="Sugumar T."/>
            <person name="Rathinam K."/>
            <person name="Alqarawi S."/>
            <person name="Khalil A.B."/>
            <person name="Sivakumar N."/>
        </authorList>
    </citation>
    <scope>NUCLEOTIDE SEQUENCE [LARGE SCALE GENOMIC DNA]</scope>
    <source>
        <strain evidence="2 3">AK1</strain>
    </source>
</reference>
<evidence type="ECO:0000259" key="1">
    <source>
        <dbReference type="Pfam" id="PF00144"/>
    </source>
</evidence>
<dbReference type="InterPro" id="IPR001466">
    <property type="entry name" value="Beta-lactam-related"/>
</dbReference>
<feature type="domain" description="Beta-lactamase-related" evidence="1">
    <location>
        <begin position="13"/>
        <end position="358"/>
    </location>
</feature>
<name>M8E9R9_9BACL</name>
<dbReference type="Pfam" id="PF00144">
    <property type="entry name" value="Beta-lactamase"/>
    <property type="match status" value="1"/>
</dbReference>
<dbReference type="SUPFAM" id="SSF56601">
    <property type="entry name" value="beta-lactamase/transpeptidase-like"/>
    <property type="match status" value="1"/>
</dbReference>
<evidence type="ECO:0000313" key="3">
    <source>
        <dbReference type="Proteomes" id="UP000012081"/>
    </source>
</evidence>
<dbReference type="InterPro" id="IPR012338">
    <property type="entry name" value="Beta-lactam/transpept-like"/>
</dbReference>
<dbReference type="PANTHER" id="PTHR46825:SF9">
    <property type="entry name" value="BETA-LACTAMASE-RELATED DOMAIN-CONTAINING PROTEIN"/>
    <property type="match status" value="1"/>
</dbReference>